<dbReference type="FunFam" id="1.10.287.950:FF:000001">
    <property type="entry name" value="Methyl-accepting chemotaxis sensory transducer"/>
    <property type="match status" value="1"/>
</dbReference>
<keyword evidence="2" id="KW-0997">Cell inner membrane</keyword>
<dbReference type="PANTHER" id="PTHR32089">
    <property type="entry name" value="METHYL-ACCEPTING CHEMOTAXIS PROTEIN MCPB"/>
    <property type="match status" value="1"/>
</dbReference>
<evidence type="ECO:0000256" key="8">
    <source>
        <dbReference type="PROSITE-ProRule" id="PRU00284"/>
    </source>
</evidence>
<keyword evidence="3 9" id="KW-0812">Transmembrane</keyword>
<evidence type="ECO:0000256" key="5">
    <source>
        <dbReference type="ARBA" id="ARBA00023136"/>
    </source>
</evidence>
<evidence type="ECO:0000313" key="14">
    <source>
        <dbReference type="Proteomes" id="UP000317355"/>
    </source>
</evidence>
<dbReference type="Pfam" id="PF00672">
    <property type="entry name" value="HAMP"/>
    <property type="match status" value="1"/>
</dbReference>
<dbReference type="CDD" id="cd06225">
    <property type="entry name" value="HAMP"/>
    <property type="match status" value="1"/>
</dbReference>
<dbReference type="InterPro" id="IPR003660">
    <property type="entry name" value="HAMP_dom"/>
</dbReference>
<feature type="transmembrane region" description="Helical" evidence="9">
    <location>
        <begin position="180"/>
        <end position="203"/>
    </location>
</feature>
<dbReference type="SUPFAM" id="SSF58104">
    <property type="entry name" value="Methyl-accepting chemotaxis protein (MCP) signaling domain"/>
    <property type="match status" value="1"/>
</dbReference>
<dbReference type="InterPro" id="IPR025991">
    <property type="entry name" value="Chemoreceptor_zinc-bind_dom"/>
</dbReference>
<dbReference type="SMART" id="SM00283">
    <property type="entry name" value="MA"/>
    <property type="match status" value="1"/>
</dbReference>
<organism evidence="13 14">
    <name type="scientific">Sedimenticola thiotaurini</name>
    <dbReference type="NCBI Taxonomy" id="1543721"/>
    <lineage>
        <taxon>Bacteria</taxon>
        <taxon>Pseudomonadati</taxon>
        <taxon>Pseudomonadota</taxon>
        <taxon>Gammaproteobacteria</taxon>
        <taxon>Chromatiales</taxon>
        <taxon>Sedimenticolaceae</taxon>
        <taxon>Sedimenticola</taxon>
    </lineage>
</organism>
<dbReference type="CDD" id="cd11386">
    <property type="entry name" value="MCP_signal"/>
    <property type="match status" value="1"/>
</dbReference>
<dbReference type="Pfam" id="PF00015">
    <property type="entry name" value="MCPsignal"/>
    <property type="match status" value="1"/>
</dbReference>
<dbReference type="Proteomes" id="UP000317355">
    <property type="component" value="Unassembled WGS sequence"/>
</dbReference>
<evidence type="ECO:0000259" key="10">
    <source>
        <dbReference type="PROSITE" id="PS50111"/>
    </source>
</evidence>
<reference evidence="13 14" key="1">
    <citation type="submission" date="2019-07" db="EMBL/GenBank/DDBJ databases">
        <title>The pathways for chlorine oxyanion respiration interact through the shared metabolite chlorate.</title>
        <authorList>
            <person name="Barnum T.P."/>
            <person name="Cheng Y."/>
            <person name="Hill K.A."/>
            <person name="Lucas L.N."/>
            <person name="Carlson H.K."/>
            <person name="Coates J.D."/>
        </authorList>
    </citation>
    <scope>NUCLEOTIDE SEQUENCE [LARGE SCALE GENOMIC DNA]</scope>
    <source>
        <strain evidence="13">BK-3</strain>
    </source>
</reference>
<keyword evidence="6 8" id="KW-0807">Transducer</keyword>
<dbReference type="GO" id="GO:0006935">
    <property type="term" value="P:chemotaxis"/>
    <property type="evidence" value="ECO:0007669"/>
    <property type="project" value="UniProtKB-ARBA"/>
</dbReference>
<feature type="transmembrane region" description="Helical" evidence="9">
    <location>
        <begin position="26"/>
        <end position="47"/>
    </location>
</feature>
<dbReference type="InterPro" id="IPR000727">
    <property type="entry name" value="T_SNARE_dom"/>
</dbReference>
<dbReference type="GO" id="GO:0007165">
    <property type="term" value="P:signal transduction"/>
    <property type="evidence" value="ECO:0007669"/>
    <property type="project" value="UniProtKB-KW"/>
</dbReference>
<evidence type="ECO:0000313" key="13">
    <source>
        <dbReference type="EMBL" id="TVT50684.1"/>
    </source>
</evidence>
<dbReference type="PROSITE" id="PS50885">
    <property type="entry name" value="HAMP"/>
    <property type="match status" value="1"/>
</dbReference>
<dbReference type="EMBL" id="VMRY01000099">
    <property type="protein sequence ID" value="TVT50684.1"/>
    <property type="molecule type" value="Genomic_DNA"/>
</dbReference>
<dbReference type="Pfam" id="PF13675">
    <property type="entry name" value="PilJ"/>
    <property type="match status" value="1"/>
</dbReference>
<evidence type="ECO:0000256" key="3">
    <source>
        <dbReference type="ARBA" id="ARBA00022692"/>
    </source>
</evidence>
<evidence type="ECO:0000256" key="1">
    <source>
        <dbReference type="ARBA" id="ARBA00004429"/>
    </source>
</evidence>
<dbReference type="SMART" id="SM00304">
    <property type="entry name" value="HAMP"/>
    <property type="match status" value="1"/>
</dbReference>
<comment type="subcellular location">
    <subcellularLocation>
        <location evidence="1">Cell inner membrane</location>
        <topology evidence="1">Multi-pass membrane protein</topology>
    </subcellularLocation>
</comment>
<accession>A0A558CPI3</accession>
<dbReference type="Pfam" id="PF13682">
    <property type="entry name" value="CZB"/>
    <property type="match status" value="1"/>
</dbReference>
<evidence type="ECO:0000256" key="7">
    <source>
        <dbReference type="ARBA" id="ARBA00029447"/>
    </source>
</evidence>
<feature type="domain" description="Methyl-accepting transducer" evidence="10">
    <location>
        <begin position="259"/>
        <end position="495"/>
    </location>
</feature>
<sequence>MRASITHLIRWLLSFLGMRSINSQFLFSYALIFFCALASVVTIYLSIGADSNAINIAGRQRMLSQRLAKEAMLVGQQAEDRVVMEKTISLFESSHQALLNGDPSKNMVAVADGAIITQLQLVESLWKTYKQVIIQYAEKPDSAGLAAIQSQSTKVLVEMNKAVGMMATLANDAVAFQQSIALVMTIAILLLVVLGRVFGMTVLMSEIERLRKHLGEVSKGDFSKPISYKDRDNEIGHAYAAYNNMLQQVSEMIQGVCQVASQIGSATAEATETLDRTDQGVIQQQQEITQVATALNEITVTVQEVARNTAQAAESAKQADQEARTGQTIVTHTRNGIQDMARQVEEAASTINVLENDTQQVGQVLEVITSIAEQTNLLALNAAIEAARAGDQGRGFAVVADEVRTLAQRTQESTGKIREIIERLQNQASASVKAIGKSREIANQSVEQTSEASVALEKIVDMVTNIRDMSTQIATAVEQQSQVTAEVDRSIVSIADVADNTRKAARQTVNSNSRISEEIQHLNKVMSQFNTKSGVDLSVAKAAHLAWKGRLRAYLDGEGMLSEKEAVSHHDCIFGKWYYAEGMKKYGNLPVMKQIEPPHAELHQIIQKIVKAKEAGNEADAQMLFSRIEPLSLQIVSLIDRLEAEINSAA</sequence>
<evidence type="ECO:0000256" key="6">
    <source>
        <dbReference type="ARBA" id="ARBA00023224"/>
    </source>
</evidence>
<dbReference type="InterPro" id="IPR029095">
    <property type="entry name" value="NarX-like_N"/>
</dbReference>
<comment type="similarity">
    <text evidence="7">Belongs to the methyl-accepting chemotaxis (MCP) protein family.</text>
</comment>
<evidence type="ECO:0000259" key="12">
    <source>
        <dbReference type="PROSITE" id="PS50885"/>
    </source>
</evidence>
<comment type="caution">
    <text evidence="13">The sequence shown here is derived from an EMBL/GenBank/DDBJ whole genome shotgun (WGS) entry which is preliminary data.</text>
</comment>
<evidence type="ECO:0000259" key="11">
    <source>
        <dbReference type="PROSITE" id="PS50192"/>
    </source>
</evidence>
<dbReference type="PROSITE" id="PS50192">
    <property type="entry name" value="T_SNARE"/>
    <property type="match status" value="1"/>
</dbReference>
<proteinExistence type="inferred from homology"/>
<dbReference type="GO" id="GO:0005886">
    <property type="term" value="C:plasma membrane"/>
    <property type="evidence" value="ECO:0007669"/>
    <property type="project" value="UniProtKB-SubCell"/>
</dbReference>
<name>A0A558CPI3_9GAMM</name>
<dbReference type="InterPro" id="IPR004089">
    <property type="entry name" value="MCPsignal_dom"/>
</dbReference>
<keyword evidence="4 9" id="KW-1133">Transmembrane helix</keyword>
<dbReference type="PROSITE" id="PS50111">
    <property type="entry name" value="CHEMOTAXIS_TRANSDUC_2"/>
    <property type="match status" value="1"/>
</dbReference>
<keyword evidence="5 9" id="KW-0472">Membrane</keyword>
<evidence type="ECO:0000256" key="2">
    <source>
        <dbReference type="ARBA" id="ARBA00022519"/>
    </source>
</evidence>
<protein>
    <submittedName>
        <fullName evidence="13">HAMP domain-containing protein</fullName>
    </submittedName>
</protein>
<dbReference type="Gene3D" id="1.10.287.950">
    <property type="entry name" value="Methyl-accepting chemotaxis protein"/>
    <property type="match status" value="1"/>
</dbReference>
<evidence type="ECO:0000256" key="9">
    <source>
        <dbReference type="SAM" id="Phobius"/>
    </source>
</evidence>
<gene>
    <name evidence="13" type="ORF">FHK82_16160</name>
</gene>
<feature type="domain" description="T-SNARE coiled-coil homology" evidence="11">
    <location>
        <begin position="446"/>
        <end position="508"/>
    </location>
</feature>
<evidence type="ECO:0000256" key="4">
    <source>
        <dbReference type="ARBA" id="ARBA00022989"/>
    </source>
</evidence>
<dbReference type="AlphaFoldDB" id="A0A558CPI3"/>
<dbReference type="PANTHER" id="PTHR32089:SF119">
    <property type="entry name" value="METHYL-ACCEPTING CHEMOTAXIS PROTEIN CTPL"/>
    <property type="match status" value="1"/>
</dbReference>
<feature type="domain" description="HAMP" evidence="12">
    <location>
        <begin position="201"/>
        <end position="254"/>
    </location>
</feature>
<dbReference type="Gene3D" id="1.20.120.30">
    <property type="entry name" value="Aspartate receptor, ligand-binding domain"/>
    <property type="match status" value="1"/>
</dbReference>
<keyword evidence="2" id="KW-1003">Cell membrane</keyword>